<comment type="caution">
    <text evidence="1">The sequence shown here is derived from an EMBL/GenBank/DDBJ whole genome shotgun (WGS) entry which is preliminary data.</text>
</comment>
<proteinExistence type="predicted"/>
<evidence type="ECO:0000313" key="1">
    <source>
        <dbReference type="EMBL" id="KAJ9082750.1"/>
    </source>
</evidence>
<keyword evidence="2" id="KW-1185">Reference proteome</keyword>
<sequence>MSSNQPPPTPSKPPSQACLSTPAVMEAPPCGGHHAYGVDGCGKKRVSTLPIFTGVKHPQLFSPVIEKAKHFLSYCTPADPKRICVAEPSPTCTPSPSHCTKSGICREDAPSFKDVDKSNKRLKIFKDAIQTLLDKFSALSEELGDKQQQENKAEIGKHAEEAMAKIPNLDQTSEEVMKEGEDILSQENQLDIEFEEDELKPTQ</sequence>
<reference evidence="1" key="1">
    <citation type="submission" date="2022-04" db="EMBL/GenBank/DDBJ databases">
        <title>Genome of the entomopathogenic fungus Entomophthora muscae.</title>
        <authorList>
            <person name="Elya C."/>
            <person name="Lovett B.R."/>
            <person name="Lee E."/>
            <person name="Macias A.M."/>
            <person name="Hajek A.E."/>
            <person name="De Bivort B.L."/>
            <person name="Kasson M.T."/>
            <person name="De Fine Licht H.H."/>
            <person name="Stajich J.E."/>
        </authorList>
    </citation>
    <scope>NUCLEOTIDE SEQUENCE</scope>
    <source>
        <strain evidence="1">Berkeley</strain>
    </source>
</reference>
<protein>
    <submittedName>
        <fullName evidence="1">Uncharacterized protein</fullName>
    </submittedName>
</protein>
<dbReference type="Proteomes" id="UP001165960">
    <property type="component" value="Unassembled WGS sequence"/>
</dbReference>
<accession>A0ACC2U6U8</accession>
<organism evidence="1 2">
    <name type="scientific">Entomophthora muscae</name>
    <dbReference type="NCBI Taxonomy" id="34485"/>
    <lineage>
        <taxon>Eukaryota</taxon>
        <taxon>Fungi</taxon>
        <taxon>Fungi incertae sedis</taxon>
        <taxon>Zoopagomycota</taxon>
        <taxon>Entomophthoromycotina</taxon>
        <taxon>Entomophthoromycetes</taxon>
        <taxon>Entomophthorales</taxon>
        <taxon>Entomophthoraceae</taxon>
        <taxon>Entomophthora</taxon>
    </lineage>
</organism>
<evidence type="ECO:0000313" key="2">
    <source>
        <dbReference type="Proteomes" id="UP001165960"/>
    </source>
</evidence>
<gene>
    <name evidence="1" type="ORF">DSO57_1001816</name>
</gene>
<dbReference type="EMBL" id="QTSX02001424">
    <property type="protein sequence ID" value="KAJ9082750.1"/>
    <property type="molecule type" value="Genomic_DNA"/>
</dbReference>
<name>A0ACC2U6U8_9FUNG</name>